<dbReference type="AlphaFoldDB" id="A0A915JEG4"/>
<proteinExistence type="predicted"/>
<feature type="compositionally biased region" description="Basic and acidic residues" evidence="1">
    <location>
        <begin position="20"/>
        <end position="34"/>
    </location>
</feature>
<evidence type="ECO:0000256" key="1">
    <source>
        <dbReference type="SAM" id="MobiDB-lite"/>
    </source>
</evidence>
<keyword evidence="2" id="KW-1185">Reference proteome</keyword>
<dbReference type="Proteomes" id="UP000887565">
    <property type="component" value="Unplaced"/>
</dbReference>
<feature type="compositionally biased region" description="Basic residues" evidence="1">
    <location>
        <begin position="1"/>
        <end position="19"/>
    </location>
</feature>
<sequence>MAESKKKMRLKEKERRKKDGKGAKVEDKEEDSKMIAKNGHIFIENFDGGSTGKVAKTSQQNRQP</sequence>
<accession>A0A915JEG4</accession>
<reference evidence="3" key="1">
    <citation type="submission" date="2022-11" db="UniProtKB">
        <authorList>
            <consortium name="WormBaseParasite"/>
        </authorList>
    </citation>
    <scope>IDENTIFICATION</scope>
</reference>
<evidence type="ECO:0000313" key="2">
    <source>
        <dbReference type="Proteomes" id="UP000887565"/>
    </source>
</evidence>
<feature type="region of interest" description="Disordered" evidence="1">
    <location>
        <begin position="1"/>
        <end position="64"/>
    </location>
</feature>
<dbReference type="WBParaSite" id="nRc.2.0.1.t24876-RA">
    <property type="protein sequence ID" value="nRc.2.0.1.t24876-RA"/>
    <property type="gene ID" value="nRc.2.0.1.g24876"/>
</dbReference>
<evidence type="ECO:0000313" key="3">
    <source>
        <dbReference type="WBParaSite" id="nRc.2.0.1.t24876-RA"/>
    </source>
</evidence>
<protein>
    <submittedName>
        <fullName evidence="3">Uncharacterized protein</fullName>
    </submittedName>
</protein>
<name>A0A915JEG4_ROMCU</name>
<organism evidence="2 3">
    <name type="scientific">Romanomermis culicivorax</name>
    <name type="common">Nematode worm</name>
    <dbReference type="NCBI Taxonomy" id="13658"/>
    <lineage>
        <taxon>Eukaryota</taxon>
        <taxon>Metazoa</taxon>
        <taxon>Ecdysozoa</taxon>
        <taxon>Nematoda</taxon>
        <taxon>Enoplea</taxon>
        <taxon>Dorylaimia</taxon>
        <taxon>Mermithida</taxon>
        <taxon>Mermithoidea</taxon>
        <taxon>Mermithidae</taxon>
        <taxon>Romanomermis</taxon>
    </lineage>
</organism>